<dbReference type="InterPro" id="IPR037066">
    <property type="entry name" value="Plug_dom_sf"/>
</dbReference>
<keyword evidence="13" id="KW-0675">Receptor</keyword>
<dbReference type="Gene3D" id="2.170.130.10">
    <property type="entry name" value="TonB-dependent receptor, plug domain"/>
    <property type="match status" value="1"/>
</dbReference>
<dbReference type="EMBL" id="BAABHV010000021">
    <property type="protein sequence ID" value="GAA5058924.1"/>
    <property type="molecule type" value="Genomic_DNA"/>
</dbReference>
<dbReference type="NCBIfam" id="TIGR01782">
    <property type="entry name" value="TonB-Xanth-Caul"/>
    <property type="match status" value="1"/>
</dbReference>
<keyword evidence="6 8" id="KW-0472">Membrane</keyword>
<dbReference type="SUPFAM" id="SSF56935">
    <property type="entry name" value="Porins"/>
    <property type="match status" value="1"/>
</dbReference>
<comment type="similarity">
    <text evidence="8 9">Belongs to the TonB-dependent receptor family.</text>
</comment>
<protein>
    <submittedName>
        <fullName evidence="13">TonB-dependent receptor</fullName>
    </submittedName>
</protein>
<proteinExistence type="inferred from homology"/>
<dbReference type="InterPro" id="IPR000531">
    <property type="entry name" value="Beta-barrel_TonB"/>
</dbReference>
<dbReference type="RefSeq" id="WP_346033422.1">
    <property type="nucleotide sequence ID" value="NZ_BAABHV010000021.1"/>
</dbReference>
<keyword evidence="14" id="KW-1185">Reference proteome</keyword>
<name>A0ABP9KH99_9SPHN</name>
<accession>A0ABP9KH99</accession>
<keyword evidence="10" id="KW-0732">Signal</keyword>
<keyword evidence="2 8" id="KW-0813">Transport</keyword>
<comment type="subcellular location">
    <subcellularLocation>
        <location evidence="1 8">Cell outer membrane</location>
        <topology evidence="1 8">Multi-pass membrane protein</topology>
    </subcellularLocation>
</comment>
<dbReference type="InterPro" id="IPR039426">
    <property type="entry name" value="TonB-dep_rcpt-like"/>
</dbReference>
<evidence type="ECO:0000256" key="4">
    <source>
        <dbReference type="ARBA" id="ARBA00022692"/>
    </source>
</evidence>
<evidence type="ECO:0000256" key="7">
    <source>
        <dbReference type="ARBA" id="ARBA00023237"/>
    </source>
</evidence>
<evidence type="ECO:0000256" key="5">
    <source>
        <dbReference type="ARBA" id="ARBA00023077"/>
    </source>
</evidence>
<dbReference type="InterPro" id="IPR012910">
    <property type="entry name" value="Plug_dom"/>
</dbReference>
<feature type="chain" id="PRO_5045438893" evidence="10">
    <location>
        <begin position="25"/>
        <end position="975"/>
    </location>
</feature>
<feature type="domain" description="TonB-dependent receptor plug" evidence="12">
    <location>
        <begin position="130"/>
        <end position="229"/>
    </location>
</feature>
<gene>
    <name evidence="13" type="ORF">GCM10023208_25670</name>
</gene>
<dbReference type="SUPFAM" id="SSF49464">
    <property type="entry name" value="Carboxypeptidase regulatory domain-like"/>
    <property type="match status" value="1"/>
</dbReference>
<dbReference type="PROSITE" id="PS52016">
    <property type="entry name" value="TONB_DEPENDENT_REC_3"/>
    <property type="match status" value="1"/>
</dbReference>
<evidence type="ECO:0000259" key="11">
    <source>
        <dbReference type="Pfam" id="PF00593"/>
    </source>
</evidence>
<dbReference type="Pfam" id="PF13715">
    <property type="entry name" value="CarbopepD_reg_2"/>
    <property type="match status" value="1"/>
</dbReference>
<feature type="signal peptide" evidence="10">
    <location>
        <begin position="1"/>
        <end position="24"/>
    </location>
</feature>
<keyword evidence="5 9" id="KW-0798">TonB box</keyword>
<dbReference type="Gene3D" id="2.40.170.20">
    <property type="entry name" value="TonB-dependent receptor, beta-barrel domain"/>
    <property type="match status" value="1"/>
</dbReference>
<dbReference type="Proteomes" id="UP001500518">
    <property type="component" value="Unassembled WGS sequence"/>
</dbReference>
<keyword evidence="7 8" id="KW-0998">Cell outer membrane</keyword>
<evidence type="ECO:0000256" key="3">
    <source>
        <dbReference type="ARBA" id="ARBA00022452"/>
    </source>
</evidence>
<dbReference type="CDD" id="cd01347">
    <property type="entry name" value="ligand_gated_channel"/>
    <property type="match status" value="1"/>
</dbReference>
<reference evidence="14" key="1">
    <citation type="journal article" date="2019" name="Int. J. Syst. Evol. Microbiol.">
        <title>The Global Catalogue of Microorganisms (GCM) 10K type strain sequencing project: providing services to taxonomists for standard genome sequencing and annotation.</title>
        <authorList>
            <consortium name="The Broad Institute Genomics Platform"/>
            <consortium name="The Broad Institute Genome Sequencing Center for Infectious Disease"/>
            <person name="Wu L."/>
            <person name="Ma J."/>
        </authorList>
    </citation>
    <scope>NUCLEOTIDE SEQUENCE [LARGE SCALE GENOMIC DNA]</scope>
    <source>
        <strain evidence="14">JCM 18014</strain>
    </source>
</reference>
<evidence type="ECO:0000256" key="8">
    <source>
        <dbReference type="PROSITE-ProRule" id="PRU01360"/>
    </source>
</evidence>
<dbReference type="InterPro" id="IPR036942">
    <property type="entry name" value="Beta-barrel_TonB_sf"/>
</dbReference>
<dbReference type="Pfam" id="PF07715">
    <property type="entry name" value="Plug"/>
    <property type="match status" value="1"/>
</dbReference>
<dbReference type="PROSITE" id="PS00018">
    <property type="entry name" value="EF_HAND_1"/>
    <property type="match status" value="1"/>
</dbReference>
<evidence type="ECO:0000256" key="10">
    <source>
        <dbReference type="SAM" id="SignalP"/>
    </source>
</evidence>
<dbReference type="Pfam" id="PF00593">
    <property type="entry name" value="TonB_dep_Rec_b-barrel"/>
    <property type="match status" value="1"/>
</dbReference>
<keyword evidence="3 8" id="KW-1134">Transmembrane beta strand</keyword>
<keyword evidence="4 8" id="KW-0812">Transmembrane</keyword>
<dbReference type="PANTHER" id="PTHR40980">
    <property type="entry name" value="PLUG DOMAIN-CONTAINING PROTEIN"/>
    <property type="match status" value="1"/>
</dbReference>
<evidence type="ECO:0000313" key="13">
    <source>
        <dbReference type="EMBL" id="GAA5058924.1"/>
    </source>
</evidence>
<evidence type="ECO:0000259" key="12">
    <source>
        <dbReference type="Pfam" id="PF07715"/>
    </source>
</evidence>
<evidence type="ECO:0000256" key="9">
    <source>
        <dbReference type="RuleBase" id="RU003357"/>
    </source>
</evidence>
<feature type="domain" description="TonB-dependent receptor-like beta-barrel" evidence="11">
    <location>
        <begin position="457"/>
        <end position="940"/>
    </location>
</feature>
<dbReference type="InterPro" id="IPR008969">
    <property type="entry name" value="CarboxyPept-like_regulatory"/>
</dbReference>
<evidence type="ECO:0000256" key="6">
    <source>
        <dbReference type="ARBA" id="ARBA00023136"/>
    </source>
</evidence>
<dbReference type="PANTHER" id="PTHR40980:SF4">
    <property type="entry name" value="TONB-DEPENDENT RECEPTOR-LIKE BETA-BARREL DOMAIN-CONTAINING PROTEIN"/>
    <property type="match status" value="1"/>
</dbReference>
<dbReference type="Gene3D" id="2.60.40.1120">
    <property type="entry name" value="Carboxypeptidase-like, regulatory domain"/>
    <property type="match status" value="1"/>
</dbReference>
<evidence type="ECO:0000256" key="2">
    <source>
        <dbReference type="ARBA" id="ARBA00022448"/>
    </source>
</evidence>
<comment type="caution">
    <text evidence="13">The sequence shown here is derived from an EMBL/GenBank/DDBJ whole genome shotgun (WGS) entry which is preliminary data.</text>
</comment>
<evidence type="ECO:0000256" key="1">
    <source>
        <dbReference type="ARBA" id="ARBA00004571"/>
    </source>
</evidence>
<dbReference type="InterPro" id="IPR010104">
    <property type="entry name" value="TonB_rcpt_bac"/>
</dbReference>
<organism evidence="13 14">
    <name type="scientific">Erythrobacter westpacificensis</name>
    <dbReference type="NCBI Taxonomy" id="1055231"/>
    <lineage>
        <taxon>Bacteria</taxon>
        <taxon>Pseudomonadati</taxon>
        <taxon>Pseudomonadota</taxon>
        <taxon>Alphaproteobacteria</taxon>
        <taxon>Sphingomonadales</taxon>
        <taxon>Erythrobacteraceae</taxon>
        <taxon>Erythrobacter/Porphyrobacter group</taxon>
        <taxon>Erythrobacter</taxon>
    </lineage>
</organism>
<sequence>MRNTRLLACASIAAIALSATPALAGDVTGVVIDQTDTVALQSAVVRIPEINRQVVTQRDGSFRITDVPAGTYTIEARYVGVPTETQVIEVPEQGAVMANFMLGGDDAASILVYGQRANQANALSREYASDTIVDVLTRDAIGQFPDQNVAESLRRLPGVNVLNDQGEGRFVAVRGLDPNLNATSVNGVRLPAPEGDIRAVALDVIGSDIIESIEVKKSLTPDMDADTIGASIEINTVSAFDRRGNFVTLSAEGSYNEYSEELNPKSSINFAYRLTDDFGVSGGLSYYNRFFETDNIEADDWVEDDGLIYAEEVQYRDYDVERERISASLGFDLRPSDTTMLYARGLYSRFDDQEYRRRTIFDFGDAAVSGSGNTVTFSTPDQANPDEDPFEATIERDIKDRFERQEIYSLSIGGETQTGPWTIEYSGSWAQSSEKENDSVDPTVFAQDFFGEHPDDPGERNPLAVTFDYSDPRVPTFSTSTANFTDASLYELDEVELTDLSDSEDTEYSARLDVGHEFASDAGVFTVQAGFKGRWREKSFNGEIRFFEIDDVSLADFVGEQTYRITEISPVASYSGASNFFFANRGDFELQEADSLFDSAAEDYAIEEDIYAGYLLGRWGSDSLTVIGGVRHEYTQTDIVGNFTLLVEEDGRLPDGSIATDDTVIVTPQTTPANYGFWLPSLNIRYEPVNDLVFRAAGYRSLVRPGFAQLAPRFITERNDDDEVEGEFGNANLDPYEAWNFDAGVEYYFGGSGAVSAGFFYKDISNYIVTVDYEAEDLDGDDEIGADELLVFNGIAFNEAAIPVNGDSAEVWGIELGFAMQWDMLPAPFDGLLTQANYTYTDATATISDGSLDLFGQGFGNGINTIPLPASSEHTLNGVLGYEKGPVSLRLAGTYRDDYLDELGGDPEEYRFVDSHFQLDASARFTVLEGVQVFVEAINLTDAEYFAYNTVGGRQNNYQYEVYGRTFKGGVRVTF</sequence>
<dbReference type="InterPro" id="IPR018247">
    <property type="entry name" value="EF_Hand_1_Ca_BS"/>
</dbReference>
<evidence type="ECO:0000313" key="14">
    <source>
        <dbReference type="Proteomes" id="UP001500518"/>
    </source>
</evidence>